<dbReference type="GO" id="GO:0005930">
    <property type="term" value="C:axoneme"/>
    <property type="evidence" value="ECO:0007669"/>
    <property type="project" value="UniProtKB-SubCell"/>
</dbReference>
<feature type="region of interest" description="Disordered" evidence="2">
    <location>
        <begin position="424"/>
        <end position="446"/>
    </location>
</feature>
<comment type="caution">
    <text evidence="3">The sequence shown here is derived from an EMBL/GenBank/DDBJ whole genome shotgun (WGS) entry which is preliminary data.</text>
</comment>
<dbReference type="AlphaFoldDB" id="A0A836C1B9"/>
<feature type="compositionally biased region" description="Gly residues" evidence="2">
    <location>
        <begin position="588"/>
        <end position="602"/>
    </location>
</feature>
<feature type="region of interest" description="Disordered" evidence="2">
    <location>
        <begin position="465"/>
        <end position="489"/>
    </location>
</feature>
<gene>
    <name evidence="3" type="ORF">HYH03_006394</name>
</gene>
<evidence type="ECO:0000313" key="4">
    <source>
        <dbReference type="Proteomes" id="UP000612055"/>
    </source>
</evidence>
<dbReference type="InterPro" id="IPR032675">
    <property type="entry name" value="LRR_dom_sf"/>
</dbReference>
<feature type="compositionally biased region" description="Gly residues" evidence="2">
    <location>
        <begin position="467"/>
        <end position="489"/>
    </location>
</feature>
<dbReference type="Gene3D" id="3.80.10.10">
    <property type="entry name" value="Ribonuclease Inhibitor"/>
    <property type="match status" value="1"/>
</dbReference>
<evidence type="ECO:0000256" key="1">
    <source>
        <dbReference type="ARBA" id="ARBA00004430"/>
    </source>
</evidence>
<proteinExistence type="predicted"/>
<evidence type="ECO:0000313" key="3">
    <source>
        <dbReference type="EMBL" id="KAG2495448.1"/>
    </source>
</evidence>
<dbReference type="SUPFAM" id="SSF52047">
    <property type="entry name" value="RNI-like"/>
    <property type="match status" value="1"/>
</dbReference>
<reference evidence="3" key="1">
    <citation type="journal article" date="2020" name="bioRxiv">
        <title>Comparative genomics of Chlamydomonas.</title>
        <authorList>
            <person name="Craig R.J."/>
            <person name="Hasan A.R."/>
            <person name="Ness R.W."/>
            <person name="Keightley P.D."/>
        </authorList>
    </citation>
    <scope>NUCLEOTIDE SEQUENCE</scope>
    <source>
        <strain evidence="3">CCAP 11/70</strain>
    </source>
</reference>
<accession>A0A836C1B9</accession>
<dbReference type="Proteomes" id="UP000612055">
    <property type="component" value="Unassembled WGS sequence"/>
</dbReference>
<sequence length="673" mass="69468">MTLSDLLSSNLSRDAHSAIFAVLSSDGRKGLANARLASRGLRDLVDGAIAHLTVSEPQRGCTFEEVQQLSHGGRWLQRWPQCSRLSLIGRNSAVLILGASSAPCRRITELEVSLPDASDAELSDHLPDTPSSVAGALAELLRRMPELRALQLSTPAWLSDEGGVPLEGLPHLTSLSLNHLSWLGCIGPTLAPQLTRLQVTLEGVTLEGDDEGDDVPSPADLAAALEPMAALREFVLDGGEDADDACVVLDALPPTVQRCSLLGLVWWDLSGVAYYGTLSCVFSQGVLTSCSLKAGPETYSADADATLEFLEAVLLPCTKLGQRLGLLELDMPLTNRSEEPWTAPQLLQRCDAVRASTAVCNYGGTDAPQGEKRSTLGLARILGMPSKLNVWCNMSSLLDFDIFLRPPPYADAACEGLAGGGDEGGGGGAGRGGGGASSSLAGAQHDLPDPRALLERVLEAMLSGGRECSGGDGSSNGGSSSGGGGSDNGGWSGGKGYELLLRGPAISALFAAAEQQYMEQPSNGPHDWERGVHDAVAPWVKTIRERAAPGDVGSYRPLPAVQAIVLTCSSPAAVQKAAAAARHLGADAGQGAGGGEGSGGEGGEGERESGAASSVSAEPAATAFQAALSGVLQALWDGTEPGGPGPDVVGLERLLWLMEALDVIGPKGLFNWA</sequence>
<dbReference type="OrthoDB" id="550061at2759"/>
<protein>
    <submittedName>
        <fullName evidence="3">Uncharacterized protein</fullName>
    </submittedName>
</protein>
<feature type="compositionally biased region" description="Gly residues" evidence="2">
    <location>
        <begin position="424"/>
        <end position="436"/>
    </location>
</feature>
<evidence type="ECO:0000256" key="2">
    <source>
        <dbReference type="SAM" id="MobiDB-lite"/>
    </source>
</evidence>
<name>A0A836C1B9_9CHLO</name>
<dbReference type="EMBL" id="JAEHOE010000024">
    <property type="protein sequence ID" value="KAG2495448.1"/>
    <property type="molecule type" value="Genomic_DNA"/>
</dbReference>
<comment type="subcellular location">
    <subcellularLocation>
        <location evidence="1">Cytoplasm</location>
        <location evidence="1">Cytoskeleton</location>
        <location evidence="1">Cilium axoneme</location>
    </subcellularLocation>
</comment>
<organism evidence="3 4">
    <name type="scientific">Edaphochlamys debaryana</name>
    <dbReference type="NCBI Taxonomy" id="47281"/>
    <lineage>
        <taxon>Eukaryota</taxon>
        <taxon>Viridiplantae</taxon>
        <taxon>Chlorophyta</taxon>
        <taxon>core chlorophytes</taxon>
        <taxon>Chlorophyceae</taxon>
        <taxon>CS clade</taxon>
        <taxon>Chlamydomonadales</taxon>
        <taxon>Chlamydomonadales incertae sedis</taxon>
        <taxon>Edaphochlamys</taxon>
    </lineage>
</organism>
<keyword evidence="4" id="KW-1185">Reference proteome</keyword>
<feature type="region of interest" description="Disordered" evidence="2">
    <location>
        <begin position="588"/>
        <end position="616"/>
    </location>
</feature>